<evidence type="ECO:0000256" key="1">
    <source>
        <dbReference type="SAM" id="SignalP"/>
    </source>
</evidence>
<dbReference type="EMBL" id="BJNP01000004">
    <property type="protein sequence ID" value="GEC70996.1"/>
    <property type="molecule type" value="Genomic_DNA"/>
</dbReference>
<reference evidence="2 3" key="1">
    <citation type="submission" date="2019-06" db="EMBL/GenBank/DDBJ databases">
        <title>Whole genome shotgun sequence of Flavobacterium flevense NBRC 14960.</title>
        <authorList>
            <person name="Hosoyama A."/>
            <person name="Uohara A."/>
            <person name="Ohji S."/>
            <person name="Ichikawa N."/>
        </authorList>
    </citation>
    <scope>NUCLEOTIDE SEQUENCE [LARGE SCALE GENOMIC DNA]</scope>
    <source>
        <strain evidence="2 3">NBRC 14960</strain>
    </source>
</reference>
<feature type="chain" id="PRO_5022663920" description="Carboxypeptidase-like regulatory domain-containing protein" evidence="1">
    <location>
        <begin position="20"/>
        <end position="246"/>
    </location>
</feature>
<dbReference type="OrthoDB" id="1431099at2"/>
<sequence>MKIKLLSTFVLFSSQISFSQTISGKIVFNNYTIPNVEIINSNSRTLCISDANGNFSITAKMDDTLLFIAKNYELKKIIVNPFITNDKNLIIELTLKAEELKEVVITKIPSIKLSKDAKYEQEKLAQYALEKAANRPKVIGVNMGTIDNGIDFIAVGSLLGGLFKKEKEPVKKERPTIPFKDLAKTSCDQSYFLETLKLKPDEIELFLEFCDADPNSKNIATSNNTLVTMDFLFKKNLEFKKLHTPE</sequence>
<keyword evidence="3" id="KW-1185">Reference proteome</keyword>
<gene>
    <name evidence="2" type="ORF">FFL01_05350</name>
</gene>
<evidence type="ECO:0008006" key="4">
    <source>
        <dbReference type="Google" id="ProtNLM"/>
    </source>
</evidence>
<dbReference type="STRING" id="983.SAMN05443543_104179"/>
<dbReference type="SUPFAM" id="SSF49464">
    <property type="entry name" value="Carboxypeptidase regulatory domain-like"/>
    <property type="match status" value="1"/>
</dbReference>
<accession>A0A4Y4ARZ2</accession>
<proteinExistence type="predicted"/>
<protein>
    <recommendedName>
        <fullName evidence="4">Carboxypeptidase-like regulatory domain-containing protein</fullName>
    </recommendedName>
</protein>
<feature type="signal peptide" evidence="1">
    <location>
        <begin position="1"/>
        <end position="19"/>
    </location>
</feature>
<dbReference type="Proteomes" id="UP000316775">
    <property type="component" value="Unassembled WGS sequence"/>
</dbReference>
<keyword evidence="1" id="KW-0732">Signal</keyword>
<name>A0A4Y4ARZ2_9FLAO</name>
<dbReference type="InterPro" id="IPR008969">
    <property type="entry name" value="CarboxyPept-like_regulatory"/>
</dbReference>
<dbReference type="AlphaFoldDB" id="A0A4Y4ARZ2"/>
<evidence type="ECO:0000313" key="3">
    <source>
        <dbReference type="Proteomes" id="UP000316775"/>
    </source>
</evidence>
<dbReference type="RefSeq" id="WP_073244131.1">
    <property type="nucleotide sequence ID" value="NZ_BJNP01000004.1"/>
</dbReference>
<comment type="caution">
    <text evidence="2">The sequence shown here is derived from an EMBL/GenBank/DDBJ whole genome shotgun (WGS) entry which is preliminary data.</text>
</comment>
<evidence type="ECO:0000313" key="2">
    <source>
        <dbReference type="EMBL" id="GEC70996.1"/>
    </source>
</evidence>
<organism evidence="2 3">
    <name type="scientific">Flavobacterium flevense</name>
    <dbReference type="NCBI Taxonomy" id="983"/>
    <lineage>
        <taxon>Bacteria</taxon>
        <taxon>Pseudomonadati</taxon>
        <taxon>Bacteroidota</taxon>
        <taxon>Flavobacteriia</taxon>
        <taxon>Flavobacteriales</taxon>
        <taxon>Flavobacteriaceae</taxon>
        <taxon>Flavobacterium</taxon>
    </lineage>
</organism>